<dbReference type="OrthoDB" id="2313709at2759"/>
<organism evidence="2 3">
    <name type="scientific">Ambispora leptoticha</name>
    <dbReference type="NCBI Taxonomy" id="144679"/>
    <lineage>
        <taxon>Eukaryota</taxon>
        <taxon>Fungi</taxon>
        <taxon>Fungi incertae sedis</taxon>
        <taxon>Mucoromycota</taxon>
        <taxon>Glomeromycotina</taxon>
        <taxon>Glomeromycetes</taxon>
        <taxon>Archaeosporales</taxon>
        <taxon>Ambisporaceae</taxon>
        <taxon>Ambispora</taxon>
    </lineage>
</organism>
<protein>
    <submittedName>
        <fullName evidence="2">9326_t:CDS:1</fullName>
    </submittedName>
</protein>
<feature type="transmembrane region" description="Helical" evidence="1">
    <location>
        <begin position="201"/>
        <end position="220"/>
    </location>
</feature>
<feature type="transmembrane region" description="Helical" evidence="1">
    <location>
        <begin position="151"/>
        <end position="174"/>
    </location>
</feature>
<comment type="caution">
    <text evidence="2">The sequence shown here is derived from an EMBL/GenBank/DDBJ whole genome shotgun (WGS) entry which is preliminary data.</text>
</comment>
<keyword evidence="1" id="KW-1133">Transmembrane helix</keyword>
<reference evidence="2" key="1">
    <citation type="submission" date="2021-06" db="EMBL/GenBank/DDBJ databases">
        <authorList>
            <person name="Kallberg Y."/>
            <person name="Tangrot J."/>
            <person name="Rosling A."/>
        </authorList>
    </citation>
    <scope>NUCLEOTIDE SEQUENCE</scope>
    <source>
        <strain evidence="2">FL130A</strain>
    </source>
</reference>
<name>A0A9N9C2U7_9GLOM</name>
<dbReference type="Proteomes" id="UP000789508">
    <property type="component" value="Unassembled WGS sequence"/>
</dbReference>
<proteinExistence type="predicted"/>
<feature type="transmembrane region" description="Helical" evidence="1">
    <location>
        <begin position="36"/>
        <end position="56"/>
    </location>
</feature>
<keyword evidence="1" id="KW-0472">Membrane</keyword>
<dbReference type="EMBL" id="CAJVPS010003275">
    <property type="protein sequence ID" value="CAG8585792.1"/>
    <property type="molecule type" value="Genomic_DNA"/>
</dbReference>
<feature type="transmembrane region" description="Helical" evidence="1">
    <location>
        <begin position="12"/>
        <end position="29"/>
    </location>
</feature>
<keyword evidence="1" id="KW-0812">Transmembrane</keyword>
<sequence>MVSFRNNETKFLTIVLCHFGLYLLDLHLFKLSRAELLLDSVLYFLIFISAVVTIWTKTISNALVFCLINVAPLMETLFQRIFFSRICSLSEIHPCDESKRINALNIRIYYLSIVEFLSTSLIIQLAKQNQWTFIPKFKYTRLPAIKRLYRIYAYQLPLIHGSVVFLTIFFHSYWMFRMNLASWMTSFGFRRSLDSELYSFFNPYNMIILIVYLSLPIVAVRRESHWMTFISYLANIYYGSSVLYKLFTWCIMGIRLPRVQGPVCFVKNQIVYDPFFQVLLMLGILAIFFVILLMLNTIRCHKNYGKNLGFYLRYRSVSSSFEFSGDPSFEKSSTEKYV</sequence>
<evidence type="ECO:0000256" key="1">
    <source>
        <dbReference type="SAM" id="Phobius"/>
    </source>
</evidence>
<dbReference type="AlphaFoldDB" id="A0A9N9C2U7"/>
<gene>
    <name evidence="2" type="ORF">ALEPTO_LOCUS7477</name>
</gene>
<evidence type="ECO:0000313" key="3">
    <source>
        <dbReference type="Proteomes" id="UP000789508"/>
    </source>
</evidence>
<accession>A0A9N9C2U7</accession>
<feature type="transmembrane region" description="Helical" evidence="1">
    <location>
        <begin position="232"/>
        <end position="254"/>
    </location>
</feature>
<evidence type="ECO:0000313" key="2">
    <source>
        <dbReference type="EMBL" id="CAG8585792.1"/>
    </source>
</evidence>
<feature type="transmembrane region" description="Helical" evidence="1">
    <location>
        <begin position="274"/>
        <end position="295"/>
    </location>
</feature>
<keyword evidence="3" id="KW-1185">Reference proteome</keyword>